<dbReference type="HOGENOM" id="CLU_140135_0_0_2"/>
<dbReference type="Proteomes" id="UP000011867">
    <property type="component" value="Chromosome"/>
</dbReference>
<dbReference type="eggNOG" id="arCOG06411">
    <property type="taxonomic scope" value="Archaea"/>
</dbReference>
<dbReference type="STRING" id="268739.Nmlp_2878"/>
<evidence type="ECO:0000313" key="2">
    <source>
        <dbReference type="EMBL" id="CCQ37028.1"/>
    </source>
</evidence>
<dbReference type="EMBL" id="HF582854">
    <property type="protein sequence ID" value="CCQ37028.1"/>
    <property type="molecule type" value="Genomic_DNA"/>
</dbReference>
<protein>
    <recommendedName>
        <fullName evidence="1">DUF7969 domain-containing protein</fullName>
    </recommendedName>
</protein>
<dbReference type="AlphaFoldDB" id="M1Y3F5"/>
<dbReference type="InterPro" id="IPR058275">
    <property type="entry name" value="DUF7969"/>
</dbReference>
<gene>
    <name evidence="2" type="ordered locus">Nmlp_2878</name>
</gene>
<reference evidence="2 3" key="1">
    <citation type="journal article" date="2013" name="Genome Announc.">
        <title>Genome of the haloarchaeon Natronomonas moolapensis, a neutrophilic member of a previously haloalkaliphilic genus.</title>
        <authorList>
            <person name="Dyall-Smith M.L."/>
            <person name="Pfeiffer F."/>
            <person name="Oberwinkler T."/>
            <person name="Klee K."/>
            <person name="Rampp M."/>
            <person name="Palm P."/>
            <person name="Gross K."/>
            <person name="Schuster S.C."/>
            <person name="Oesterhelt D."/>
        </authorList>
    </citation>
    <scope>NUCLEOTIDE SEQUENCE [LARGE SCALE GENOMIC DNA]</scope>
    <source>
        <strain evidence="3">DSM 18674 / JCM 14361 / 8.8.11</strain>
    </source>
</reference>
<evidence type="ECO:0000259" key="1">
    <source>
        <dbReference type="Pfam" id="PF25923"/>
    </source>
</evidence>
<dbReference type="Pfam" id="PF25923">
    <property type="entry name" value="DUF7969"/>
    <property type="match status" value="1"/>
</dbReference>
<dbReference type="KEGG" id="nmo:Nmlp_2878"/>
<organism evidence="2 3">
    <name type="scientific">Natronomonas moolapensis (strain DSM 18674 / CECT 7526 / JCM 14361 / 8.8.11)</name>
    <dbReference type="NCBI Taxonomy" id="268739"/>
    <lineage>
        <taxon>Archaea</taxon>
        <taxon>Methanobacteriati</taxon>
        <taxon>Methanobacteriota</taxon>
        <taxon>Stenosarchaea group</taxon>
        <taxon>Halobacteria</taxon>
        <taxon>Halobacteriales</taxon>
        <taxon>Natronomonadaceae</taxon>
        <taxon>Natronomonas</taxon>
    </lineage>
</organism>
<proteinExistence type="predicted"/>
<evidence type="ECO:0000313" key="3">
    <source>
        <dbReference type="Proteomes" id="UP000011867"/>
    </source>
</evidence>
<feature type="domain" description="DUF7969" evidence="1">
    <location>
        <begin position="1"/>
        <end position="63"/>
    </location>
</feature>
<sequence>MATPVTYYCPHCETVVELQREGYLADKSVTPYPLEGWNYVPVEADYAADDADGVRFVCGSDGSARDPGADGCGKPFYLSFVRPGTTDAGAAVDPTTRPK</sequence>
<keyword evidence="3" id="KW-1185">Reference proteome</keyword>
<name>M1Y3F5_NATM8</name>
<dbReference type="OrthoDB" id="313263at2157"/>
<accession>M1Y3F5</accession>